<comment type="caution">
    <text evidence="6">The sequence shown here is derived from an EMBL/GenBank/DDBJ whole genome shotgun (WGS) entry which is preliminary data.</text>
</comment>
<dbReference type="RefSeq" id="WP_345467540.1">
    <property type="nucleotide sequence ID" value="NZ_BAABLK010000027.1"/>
</dbReference>
<feature type="region of interest" description="Disordered" evidence="4">
    <location>
        <begin position="126"/>
        <end position="149"/>
    </location>
</feature>
<feature type="domain" description="HTH luxR-type" evidence="5">
    <location>
        <begin position="717"/>
        <end position="782"/>
    </location>
</feature>
<accession>A0ABP9TLU1</accession>
<dbReference type="PANTHER" id="PTHR44688:SF16">
    <property type="entry name" value="DNA-BINDING TRANSCRIPTIONAL ACTIVATOR DEVR_DOSR"/>
    <property type="match status" value="1"/>
</dbReference>
<evidence type="ECO:0000256" key="2">
    <source>
        <dbReference type="ARBA" id="ARBA00023125"/>
    </source>
</evidence>
<dbReference type="CDD" id="cd06170">
    <property type="entry name" value="LuxR_C_like"/>
    <property type="match status" value="1"/>
</dbReference>
<dbReference type="SMART" id="SM00421">
    <property type="entry name" value="HTH_LUXR"/>
    <property type="match status" value="1"/>
</dbReference>
<dbReference type="Gene3D" id="1.10.10.10">
    <property type="entry name" value="Winged helix-like DNA-binding domain superfamily/Winged helix DNA-binding domain"/>
    <property type="match status" value="1"/>
</dbReference>
<dbReference type="InterPro" id="IPR000792">
    <property type="entry name" value="Tscrpt_reg_LuxR_C"/>
</dbReference>
<evidence type="ECO:0000313" key="6">
    <source>
        <dbReference type="EMBL" id="GAA5227086.1"/>
    </source>
</evidence>
<evidence type="ECO:0000259" key="5">
    <source>
        <dbReference type="PROSITE" id="PS50043"/>
    </source>
</evidence>
<dbReference type="InterPro" id="IPR036388">
    <property type="entry name" value="WH-like_DNA-bd_sf"/>
</dbReference>
<dbReference type="InterPro" id="IPR016032">
    <property type="entry name" value="Sig_transdc_resp-reg_C-effctor"/>
</dbReference>
<evidence type="ECO:0000256" key="3">
    <source>
        <dbReference type="ARBA" id="ARBA00023163"/>
    </source>
</evidence>
<dbReference type="Proteomes" id="UP001501257">
    <property type="component" value="Unassembled WGS sequence"/>
</dbReference>
<dbReference type="PROSITE" id="PS50043">
    <property type="entry name" value="HTH_LUXR_2"/>
    <property type="match status" value="1"/>
</dbReference>
<dbReference type="PANTHER" id="PTHR44688">
    <property type="entry name" value="DNA-BINDING TRANSCRIPTIONAL ACTIVATOR DEVR_DOSR"/>
    <property type="match status" value="1"/>
</dbReference>
<organism evidence="6 7">
    <name type="scientific">Paeniglutamicibacter antarcticus</name>
    <dbReference type="NCBI Taxonomy" id="494023"/>
    <lineage>
        <taxon>Bacteria</taxon>
        <taxon>Bacillati</taxon>
        <taxon>Actinomycetota</taxon>
        <taxon>Actinomycetes</taxon>
        <taxon>Micrococcales</taxon>
        <taxon>Micrococcaceae</taxon>
        <taxon>Paeniglutamicibacter</taxon>
    </lineage>
</organism>
<gene>
    <name evidence="6" type="ORF">GCM10025778_16190</name>
</gene>
<evidence type="ECO:0000256" key="1">
    <source>
        <dbReference type="ARBA" id="ARBA00023015"/>
    </source>
</evidence>
<keyword evidence="1" id="KW-0805">Transcription regulation</keyword>
<keyword evidence="7" id="KW-1185">Reference proteome</keyword>
<evidence type="ECO:0000313" key="7">
    <source>
        <dbReference type="Proteomes" id="UP001501257"/>
    </source>
</evidence>
<sequence>MESLEAELQRHFVDATDPDSHLVVLSGFGVRHEGPFKRILEKMVREHPGRRLLMMTREYLELERRRTLLPFGVTVLPPYEFSFNAEEAAAYFRGTALEQFAMHLAKDLGGTPQLMRIAKLRAETMERPVPARASEKTDEPASPLLSPSVGLGQIDPQSKSYLSGVRRAVARDVKMMLDAEALAPGQLDFLARLAVPTEVPSELLPLIAPNRSGNWLPDLERRGLVFRSSRNVDAEYALHPVLRQVLLESYMASDAQRLKSLQRICARFEMDQGSAFRALRHALAIPDHQLASDVLRMHLDEYITGEFGIRSAPLLDELPMAVLARFPLLAICLAIAYSATGKFKLKTLELLALAAAGARTVGRKMPPVDRLFMVVIESVASRLSGIGELSLRTARGGVAMYREMSPEERDRLGSFEGPMLVQLALSLHAAGAVNEALTASEMGVSADHRHNRTESDRYAATVQAYLHAMGGDIHRASAVLAESLPEHWSNPETNAYFASPFRIASFICAVEGQRFDDAARWAQLLRIDEHNNEFWPVIRWADALLAVISGETATSLVRMQGYLVREREQPVVQKNGKQMLISASCLLNLAVGDSASALKIAAKSGQETSRALLQARVRLARGEAAEALRLCTVLGSTVQPRTRFQQAVLVLGATLQLGNAPAAAQALLTVAALGREYGLGLSLNLLPGPDLERVLAAAKELGINLNIDQRITSNIPGGLGGPMLSSRELAVLGELLSTGRTAEIAERQFVSINTVKSQLRSIYRKLEVSDRASALEAARVQGLFTIKEFEAIE</sequence>
<protein>
    <recommendedName>
        <fullName evidence="5">HTH luxR-type domain-containing protein</fullName>
    </recommendedName>
</protein>
<keyword evidence="2" id="KW-0238">DNA-binding</keyword>
<dbReference type="EMBL" id="BAABLK010000027">
    <property type="protein sequence ID" value="GAA5227086.1"/>
    <property type="molecule type" value="Genomic_DNA"/>
</dbReference>
<evidence type="ECO:0000256" key="4">
    <source>
        <dbReference type="SAM" id="MobiDB-lite"/>
    </source>
</evidence>
<proteinExistence type="predicted"/>
<keyword evidence="3" id="KW-0804">Transcription</keyword>
<dbReference type="SUPFAM" id="SSF46894">
    <property type="entry name" value="C-terminal effector domain of the bipartite response regulators"/>
    <property type="match status" value="1"/>
</dbReference>
<dbReference type="Pfam" id="PF00196">
    <property type="entry name" value="GerE"/>
    <property type="match status" value="1"/>
</dbReference>
<name>A0ABP9TLU1_9MICC</name>
<reference evidence="7" key="1">
    <citation type="journal article" date="2019" name="Int. J. Syst. Evol. Microbiol.">
        <title>The Global Catalogue of Microorganisms (GCM) 10K type strain sequencing project: providing services to taxonomists for standard genome sequencing and annotation.</title>
        <authorList>
            <consortium name="The Broad Institute Genomics Platform"/>
            <consortium name="The Broad Institute Genome Sequencing Center for Infectious Disease"/>
            <person name="Wu L."/>
            <person name="Ma J."/>
        </authorList>
    </citation>
    <scope>NUCLEOTIDE SEQUENCE [LARGE SCALE GENOMIC DNA]</scope>
    <source>
        <strain evidence="7">JCM 18952</strain>
    </source>
</reference>